<dbReference type="Pfam" id="PF04055">
    <property type="entry name" value="Radical_SAM"/>
    <property type="match status" value="1"/>
</dbReference>
<keyword evidence="9" id="KW-0342">GTP-binding</keyword>
<comment type="caution">
    <text evidence="15">The sequence shown here is derived from an EMBL/GenBank/DDBJ whole genome shotgun (WGS) entry which is preliminary data.</text>
</comment>
<keyword evidence="10" id="KW-0501">Molybdenum cofactor biosynthesis</keyword>
<sequence>MENGYLNSAKKEIGNMLIDNHGRNINYLRLAVTDRCNLRCNYCMPSEGIDFAKTDTLLSIAELKQVSEILVSQGIDKIRITGGEPFVRKDLMELMRHLSQLEGLKDISVTTNATLIGPHIDELKELGINNINVSLDSINRETFERITRRKQFDTVHENLIRLITEGFNVRINFIVLEGQNEQDIVPILDVMRHYDVSVRFLEEMPFNGGSKNFSDIKWNYKAILDHIAETYPHYTKLESPKTSTSINYKIDGHAGTFGIIPSFSRTFCGTCNRLRITATGDVVTCLYGKPVTNLRKLVREHNSEENIREAILGAISKRFKTGFEAQEEHSATVFDSSMTSIGG</sequence>
<accession>A0A1M6ZW94</accession>
<evidence type="ECO:0000313" key="16">
    <source>
        <dbReference type="Proteomes" id="UP000184031"/>
    </source>
</evidence>
<feature type="domain" description="Radical SAM core" evidence="13">
    <location>
        <begin position="20"/>
        <end position="249"/>
    </location>
</feature>
<evidence type="ECO:0000313" key="14">
    <source>
        <dbReference type="EMBL" id="SFC28158.1"/>
    </source>
</evidence>
<evidence type="ECO:0000256" key="9">
    <source>
        <dbReference type="ARBA" id="ARBA00023134"/>
    </source>
</evidence>
<dbReference type="EMBL" id="FRAT01000009">
    <property type="protein sequence ID" value="SHL34615.1"/>
    <property type="molecule type" value="Genomic_DNA"/>
</dbReference>
<evidence type="ECO:0000256" key="3">
    <source>
        <dbReference type="ARBA" id="ARBA00022485"/>
    </source>
</evidence>
<dbReference type="GO" id="GO:0061799">
    <property type="term" value="F:cyclic pyranopterin monophosphate synthase activity"/>
    <property type="evidence" value="ECO:0007669"/>
    <property type="project" value="TreeGrafter"/>
</dbReference>
<evidence type="ECO:0000256" key="4">
    <source>
        <dbReference type="ARBA" id="ARBA00022691"/>
    </source>
</evidence>
<evidence type="ECO:0000256" key="10">
    <source>
        <dbReference type="ARBA" id="ARBA00023150"/>
    </source>
</evidence>
<dbReference type="UniPathway" id="UPA00344"/>
<dbReference type="InterPro" id="IPR013785">
    <property type="entry name" value="Aldolase_TIM"/>
</dbReference>
<protein>
    <recommendedName>
        <fullName evidence="2">GTP 3',8-cyclase</fullName>
        <ecNumber evidence="2">4.1.99.22</ecNumber>
    </recommendedName>
</protein>
<dbReference type="SFLD" id="SFLDG01383">
    <property type="entry name" value="cyclic_pyranopterin_phosphate"/>
    <property type="match status" value="1"/>
</dbReference>
<reference evidence="15 16" key="1">
    <citation type="submission" date="2016-11" db="EMBL/GenBank/DDBJ databases">
        <authorList>
            <person name="Varghese N."/>
            <person name="Submissions S."/>
        </authorList>
    </citation>
    <scope>NUCLEOTIDE SEQUENCE [LARGE SCALE GENOMIC DNA]</scope>
    <source>
        <strain evidence="15 16">CGMCC 1.12174</strain>
        <strain evidence="14 17">DSM 26351</strain>
    </source>
</reference>
<gene>
    <name evidence="14" type="ORF">SAMN04487891_108105</name>
    <name evidence="15" type="ORF">SAMN05216293_3262</name>
</gene>
<keyword evidence="3" id="KW-0004">4Fe-4S</keyword>
<evidence type="ECO:0000256" key="5">
    <source>
        <dbReference type="ARBA" id="ARBA00022723"/>
    </source>
</evidence>
<dbReference type="GO" id="GO:0046872">
    <property type="term" value="F:metal ion binding"/>
    <property type="evidence" value="ECO:0007669"/>
    <property type="project" value="UniProtKB-KW"/>
</dbReference>
<keyword evidence="8" id="KW-0411">Iron-sulfur</keyword>
<dbReference type="GO" id="GO:0006777">
    <property type="term" value="P:Mo-molybdopterin cofactor biosynthetic process"/>
    <property type="evidence" value="ECO:0007669"/>
    <property type="project" value="UniProtKB-KW"/>
</dbReference>
<evidence type="ECO:0000256" key="2">
    <source>
        <dbReference type="ARBA" id="ARBA00012167"/>
    </source>
</evidence>
<comment type="catalytic activity">
    <reaction evidence="12">
        <text>GTP + AH2 + S-adenosyl-L-methionine = (8S)-3',8-cyclo-7,8-dihydroguanosine 5'-triphosphate + 5'-deoxyadenosine + L-methionine + A + H(+)</text>
        <dbReference type="Rhea" id="RHEA:49576"/>
        <dbReference type="ChEBI" id="CHEBI:13193"/>
        <dbReference type="ChEBI" id="CHEBI:15378"/>
        <dbReference type="ChEBI" id="CHEBI:17319"/>
        <dbReference type="ChEBI" id="CHEBI:17499"/>
        <dbReference type="ChEBI" id="CHEBI:37565"/>
        <dbReference type="ChEBI" id="CHEBI:57844"/>
        <dbReference type="ChEBI" id="CHEBI:59789"/>
        <dbReference type="ChEBI" id="CHEBI:131766"/>
        <dbReference type="EC" id="4.1.99.22"/>
    </reaction>
</comment>
<dbReference type="InterPro" id="IPR040064">
    <property type="entry name" value="MoaA-like"/>
</dbReference>
<proteinExistence type="predicted"/>
<dbReference type="InterPro" id="IPR007197">
    <property type="entry name" value="rSAM"/>
</dbReference>
<dbReference type="SFLD" id="SFLDG01386">
    <property type="entry name" value="main_SPASM_domain-containing"/>
    <property type="match status" value="1"/>
</dbReference>
<dbReference type="STRING" id="1055723.SAMN05216293_3262"/>
<keyword evidence="11" id="KW-0456">Lyase</keyword>
<dbReference type="InterPro" id="IPR006638">
    <property type="entry name" value="Elp3/MiaA/NifB-like_rSAM"/>
</dbReference>
<evidence type="ECO:0000256" key="12">
    <source>
        <dbReference type="ARBA" id="ARBA00048697"/>
    </source>
</evidence>
<keyword evidence="6" id="KW-0547">Nucleotide-binding</keyword>
<dbReference type="SFLD" id="SFLDS00029">
    <property type="entry name" value="Radical_SAM"/>
    <property type="match status" value="1"/>
</dbReference>
<name>A0A1M6ZW94_9FLAO</name>
<keyword evidence="5" id="KW-0479">Metal-binding</keyword>
<dbReference type="SUPFAM" id="SSF102114">
    <property type="entry name" value="Radical SAM enzymes"/>
    <property type="match status" value="1"/>
</dbReference>
<dbReference type="PROSITE" id="PS51918">
    <property type="entry name" value="RADICAL_SAM"/>
    <property type="match status" value="1"/>
</dbReference>
<dbReference type="InterPro" id="IPR013483">
    <property type="entry name" value="MoaA"/>
</dbReference>
<evidence type="ECO:0000256" key="6">
    <source>
        <dbReference type="ARBA" id="ARBA00022741"/>
    </source>
</evidence>
<dbReference type="PROSITE" id="PS01305">
    <property type="entry name" value="MOAA_NIFB_PQQE"/>
    <property type="match status" value="1"/>
</dbReference>
<dbReference type="InterPro" id="IPR000385">
    <property type="entry name" value="MoaA_NifB_PqqE_Fe-S-bd_CS"/>
</dbReference>
<comment type="cofactor">
    <cofactor evidence="1">
        <name>[4Fe-4S] cluster</name>
        <dbReference type="ChEBI" id="CHEBI:49883"/>
    </cofactor>
</comment>
<dbReference type="InterPro" id="IPR010505">
    <property type="entry name" value="MoaA_twitch"/>
</dbReference>
<dbReference type="PANTHER" id="PTHR22960">
    <property type="entry name" value="MOLYBDOPTERIN COFACTOR SYNTHESIS PROTEIN A"/>
    <property type="match status" value="1"/>
</dbReference>
<dbReference type="AlphaFoldDB" id="A0A1M6ZW94"/>
<dbReference type="Gene3D" id="3.20.20.70">
    <property type="entry name" value="Aldolase class I"/>
    <property type="match status" value="1"/>
</dbReference>
<dbReference type="Proteomes" id="UP000198940">
    <property type="component" value="Unassembled WGS sequence"/>
</dbReference>
<evidence type="ECO:0000313" key="15">
    <source>
        <dbReference type="EMBL" id="SHL34615.1"/>
    </source>
</evidence>
<dbReference type="CDD" id="cd21117">
    <property type="entry name" value="Twitch_MoaA"/>
    <property type="match status" value="1"/>
</dbReference>
<evidence type="ECO:0000256" key="7">
    <source>
        <dbReference type="ARBA" id="ARBA00023004"/>
    </source>
</evidence>
<dbReference type="InterPro" id="IPR050105">
    <property type="entry name" value="MoCo_biosynth_MoaA/MoaC"/>
</dbReference>
<evidence type="ECO:0000259" key="13">
    <source>
        <dbReference type="PROSITE" id="PS51918"/>
    </source>
</evidence>
<dbReference type="InterPro" id="IPR058240">
    <property type="entry name" value="rSAM_sf"/>
</dbReference>
<keyword evidence="4" id="KW-0949">S-adenosyl-L-methionine</keyword>
<keyword evidence="17" id="KW-1185">Reference proteome</keyword>
<dbReference type="GO" id="GO:0005525">
    <property type="term" value="F:GTP binding"/>
    <property type="evidence" value="ECO:0007669"/>
    <property type="project" value="UniProtKB-KW"/>
</dbReference>
<dbReference type="SFLD" id="SFLDG01067">
    <property type="entry name" value="SPASM/twitch_domain_containing"/>
    <property type="match status" value="1"/>
</dbReference>
<dbReference type="NCBIfam" id="TIGR02666">
    <property type="entry name" value="moaA"/>
    <property type="match status" value="1"/>
</dbReference>
<dbReference type="CDD" id="cd01335">
    <property type="entry name" value="Radical_SAM"/>
    <property type="match status" value="1"/>
</dbReference>
<evidence type="ECO:0000256" key="1">
    <source>
        <dbReference type="ARBA" id="ARBA00001966"/>
    </source>
</evidence>
<keyword evidence="7" id="KW-0408">Iron</keyword>
<evidence type="ECO:0000313" key="17">
    <source>
        <dbReference type="Proteomes" id="UP000198940"/>
    </source>
</evidence>
<organism evidence="15 16">
    <name type="scientific">Flagellimonas taeanensis</name>
    <dbReference type="NCBI Taxonomy" id="1005926"/>
    <lineage>
        <taxon>Bacteria</taxon>
        <taxon>Pseudomonadati</taxon>
        <taxon>Bacteroidota</taxon>
        <taxon>Flavobacteriia</taxon>
        <taxon>Flavobacteriales</taxon>
        <taxon>Flavobacteriaceae</taxon>
        <taxon>Flagellimonas</taxon>
    </lineage>
</organism>
<dbReference type="PANTHER" id="PTHR22960:SF0">
    <property type="entry name" value="MOLYBDENUM COFACTOR BIOSYNTHESIS PROTEIN 1"/>
    <property type="match status" value="1"/>
</dbReference>
<dbReference type="EMBL" id="FOKU01000008">
    <property type="protein sequence ID" value="SFC28158.1"/>
    <property type="molecule type" value="Genomic_DNA"/>
</dbReference>
<dbReference type="Pfam" id="PF06463">
    <property type="entry name" value="Mob_synth_C"/>
    <property type="match status" value="1"/>
</dbReference>
<dbReference type="EC" id="4.1.99.22" evidence="2"/>
<dbReference type="Proteomes" id="UP000184031">
    <property type="component" value="Unassembled WGS sequence"/>
</dbReference>
<dbReference type="SMART" id="SM00729">
    <property type="entry name" value="Elp3"/>
    <property type="match status" value="1"/>
</dbReference>
<dbReference type="GO" id="GO:0061798">
    <property type="term" value="F:GTP 3',8'-cyclase activity"/>
    <property type="evidence" value="ECO:0007669"/>
    <property type="project" value="UniProtKB-EC"/>
</dbReference>
<evidence type="ECO:0000256" key="11">
    <source>
        <dbReference type="ARBA" id="ARBA00023239"/>
    </source>
</evidence>
<dbReference type="GO" id="GO:0051539">
    <property type="term" value="F:4 iron, 4 sulfur cluster binding"/>
    <property type="evidence" value="ECO:0007669"/>
    <property type="project" value="UniProtKB-KW"/>
</dbReference>
<evidence type="ECO:0000256" key="8">
    <source>
        <dbReference type="ARBA" id="ARBA00023014"/>
    </source>
</evidence>